<protein>
    <submittedName>
        <fullName evidence="2">Uncharacterized protein</fullName>
    </submittedName>
</protein>
<comment type="caution">
    <text evidence="2">The sequence shown here is derived from an EMBL/GenBank/DDBJ whole genome shotgun (WGS) entry which is preliminary data.</text>
</comment>
<proteinExistence type="predicted"/>
<sequence length="67" mass="7578">MQHQNAFSGDSPAAATSRTAQLQTALRQAILLRETGPKSAAWHRARMQTIWRLHRLLEAARRNELDA</sequence>
<dbReference type="AlphaFoldDB" id="A0A426TXV0"/>
<feature type="region of interest" description="Disordered" evidence="1">
    <location>
        <begin position="1"/>
        <end position="20"/>
    </location>
</feature>
<evidence type="ECO:0000256" key="1">
    <source>
        <dbReference type="SAM" id="MobiDB-lite"/>
    </source>
</evidence>
<name>A0A426TXV0_9CHLR</name>
<dbReference type="Proteomes" id="UP000280307">
    <property type="component" value="Unassembled WGS sequence"/>
</dbReference>
<reference evidence="2 3" key="1">
    <citation type="submission" date="2018-12" db="EMBL/GenBank/DDBJ databases">
        <title>Genome Sequence of Candidatus Viridilinea halotolerans isolated from saline sulfide-rich spring.</title>
        <authorList>
            <person name="Grouzdev D.S."/>
            <person name="Burganskaya E.I."/>
            <person name="Krutkina M.S."/>
            <person name="Sukhacheva M.V."/>
            <person name="Gorlenko V.M."/>
        </authorList>
    </citation>
    <scope>NUCLEOTIDE SEQUENCE [LARGE SCALE GENOMIC DNA]</scope>
    <source>
        <strain evidence="2">Chok-6</strain>
    </source>
</reference>
<dbReference type="EMBL" id="RSAS01000502">
    <property type="protein sequence ID" value="RRR70702.1"/>
    <property type="molecule type" value="Genomic_DNA"/>
</dbReference>
<evidence type="ECO:0000313" key="3">
    <source>
        <dbReference type="Proteomes" id="UP000280307"/>
    </source>
</evidence>
<accession>A0A426TXV0</accession>
<organism evidence="2 3">
    <name type="scientific">Candidatus Viridilinea halotolerans</name>
    <dbReference type="NCBI Taxonomy" id="2491704"/>
    <lineage>
        <taxon>Bacteria</taxon>
        <taxon>Bacillati</taxon>
        <taxon>Chloroflexota</taxon>
        <taxon>Chloroflexia</taxon>
        <taxon>Chloroflexales</taxon>
        <taxon>Chloroflexineae</taxon>
        <taxon>Oscillochloridaceae</taxon>
        <taxon>Candidatus Viridilinea</taxon>
    </lineage>
</organism>
<evidence type="ECO:0000313" key="2">
    <source>
        <dbReference type="EMBL" id="RRR70702.1"/>
    </source>
</evidence>
<gene>
    <name evidence="2" type="ORF">EI684_12860</name>
</gene>